<comment type="caution">
    <text evidence="3">The sequence shown here is derived from an EMBL/GenBank/DDBJ whole genome shotgun (WGS) entry which is preliminary data.</text>
</comment>
<evidence type="ECO:0000313" key="2">
    <source>
        <dbReference type="EMBL" id="MDN0022005.1"/>
    </source>
</evidence>
<proteinExistence type="predicted"/>
<reference evidence="3" key="2">
    <citation type="submission" date="2023-08" db="EMBL/GenBank/DDBJ databases">
        <title>Identification and characterization of horizontal gene transfer across gut microbiota members of farm animals based on homology search.</title>
        <authorList>
            <person name="Schwarzerova J."/>
            <person name="Nykrynova M."/>
            <person name="Jureckova K."/>
            <person name="Cejkova D."/>
            <person name="Rychlik I."/>
        </authorList>
    </citation>
    <scope>NUCLEOTIDE SEQUENCE</scope>
    <source>
        <strain evidence="3">ET15</strain>
        <strain evidence="2">ET37</strain>
    </source>
</reference>
<reference evidence="3" key="1">
    <citation type="submission" date="2023-06" db="EMBL/GenBank/DDBJ databases">
        <authorList>
            <person name="Zeman M."/>
            <person name="Kubasova T."/>
            <person name="Jahodarova E."/>
            <person name="Nykrynova M."/>
            <person name="Rychlik I."/>
        </authorList>
    </citation>
    <scope>NUCLEOTIDE SEQUENCE</scope>
    <source>
        <strain evidence="3">ET15</strain>
        <strain evidence="2">ET37</strain>
    </source>
</reference>
<evidence type="ECO:0000313" key="4">
    <source>
        <dbReference type="Proteomes" id="UP001167831"/>
    </source>
</evidence>
<dbReference type="Proteomes" id="UP001168478">
    <property type="component" value="Unassembled WGS sequence"/>
</dbReference>
<keyword evidence="4" id="KW-1185">Reference proteome</keyword>
<sequence>MEMKKLYERPSVNVIAMEMEQVMASYSSVNPGKGSNDPGYPIIESGMPEDDGTDLTKATNENHAKPYNVWE</sequence>
<protein>
    <submittedName>
        <fullName evidence="3">Uncharacterized protein</fullName>
    </submittedName>
</protein>
<dbReference type="EMBL" id="JAUEIE010000002">
    <property type="protein sequence ID" value="MDN0022005.1"/>
    <property type="molecule type" value="Genomic_DNA"/>
</dbReference>
<gene>
    <name evidence="2" type="ORF">QVN81_03060</name>
    <name evidence="3" type="ORF">QVN84_03540</name>
</gene>
<organism evidence="3 5">
    <name type="scientific">Leyella lascolaii</name>
    <dbReference type="NCBI Taxonomy" id="1776379"/>
    <lineage>
        <taxon>Bacteria</taxon>
        <taxon>Pseudomonadati</taxon>
        <taxon>Bacteroidota</taxon>
        <taxon>Bacteroidia</taxon>
        <taxon>Bacteroidales</taxon>
        <taxon>Prevotellaceae</taxon>
        <taxon>Leyella</taxon>
    </lineage>
</organism>
<accession>A0AAW7JGF4</accession>
<name>A0AAW7JGF4_9BACT</name>
<evidence type="ECO:0000313" key="5">
    <source>
        <dbReference type="Proteomes" id="UP001168478"/>
    </source>
</evidence>
<dbReference type="RefSeq" id="WP_288914639.1">
    <property type="nucleotide sequence ID" value="NZ_JAUEIE010000002.1"/>
</dbReference>
<feature type="region of interest" description="Disordered" evidence="1">
    <location>
        <begin position="27"/>
        <end position="71"/>
    </location>
</feature>
<evidence type="ECO:0000256" key="1">
    <source>
        <dbReference type="SAM" id="MobiDB-lite"/>
    </source>
</evidence>
<evidence type="ECO:0000313" key="3">
    <source>
        <dbReference type="EMBL" id="MDN0024602.1"/>
    </source>
</evidence>
<dbReference type="AlphaFoldDB" id="A0AAW7JGF4"/>
<dbReference type="Proteomes" id="UP001167831">
    <property type="component" value="Unassembled WGS sequence"/>
</dbReference>
<dbReference type="EMBL" id="JAUEIF010000002">
    <property type="protein sequence ID" value="MDN0024602.1"/>
    <property type="molecule type" value="Genomic_DNA"/>
</dbReference>